<evidence type="ECO:0008006" key="3">
    <source>
        <dbReference type="Google" id="ProtNLM"/>
    </source>
</evidence>
<dbReference type="EMBL" id="LLXI01000712">
    <property type="protein sequence ID" value="PKY49176.1"/>
    <property type="molecule type" value="Genomic_DNA"/>
</dbReference>
<sequence length="474" mass="55811">MVYLINDVLSSIFEELRNDKKSLYSCLLVDRTWCVVAVPILWKNPIRTDSPKYYLSEKVVCALFNVICSHLSVESREDLKRLKSDTETYQHPSFNYINFWRHLNFGHLNYIIEQKLIGTSNDSNVSTIRNEILKLFINRDTKFTHLSIYINYDCQLYQISGTEHCFSELESFCYTGNSDQSILEGLARICKSIKKLVFDIIRCPTDNSGFIKLIEVQKNLNDVCIFHIYDGDDPNNSFYKNLEEIFIKHANTLKYLRIDWKPITRFLSYLVNLLSLEIRIPHLVYYNEPDNLKNLSFPILRILKVRQIPSKIITNLIESTKGNLVKIKIKYCDNDNIKRLIQAIYQNCPNLEYLKLSLLSNADLIFPEFENLLIKCKFLNGLVFNTYDDKFDWVNLFSILTKSSPISLINFKFFSIKVQYIKDVTLFLDNWKDRYPISLILNNRNLNYTGVKQQLQDYKTKGIIKKCYFNGREI</sequence>
<dbReference type="Gene3D" id="3.80.10.10">
    <property type="entry name" value="Ribonuclease Inhibitor"/>
    <property type="match status" value="1"/>
</dbReference>
<organism evidence="1 2">
    <name type="scientific">Rhizophagus irregularis</name>
    <dbReference type="NCBI Taxonomy" id="588596"/>
    <lineage>
        <taxon>Eukaryota</taxon>
        <taxon>Fungi</taxon>
        <taxon>Fungi incertae sedis</taxon>
        <taxon>Mucoromycota</taxon>
        <taxon>Glomeromycotina</taxon>
        <taxon>Glomeromycetes</taxon>
        <taxon>Glomerales</taxon>
        <taxon>Glomeraceae</taxon>
        <taxon>Rhizophagus</taxon>
    </lineage>
</organism>
<dbReference type="VEuPathDB" id="FungiDB:RhiirA1_478194"/>
<dbReference type="VEuPathDB" id="FungiDB:RhiirFUN_013934"/>
<dbReference type="Proteomes" id="UP000234323">
    <property type="component" value="Unassembled WGS sequence"/>
</dbReference>
<protein>
    <recommendedName>
        <fullName evidence="3">F-box domain-containing protein</fullName>
    </recommendedName>
</protein>
<gene>
    <name evidence="1" type="ORF">RhiirA4_465036</name>
</gene>
<reference evidence="1 2" key="1">
    <citation type="submission" date="2015-10" db="EMBL/GenBank/DDBJ databases">
        <title>Genome analyses suggest a sexual origin of heterokaryosis in a supposedly ancient asexual fungus.</title>
        <authorList>
            <person name="Ropars J."/>
            <person name="Sedzielewska K."/>
            <person name="Noel J."/>
            <person name="Charron P."/>
            <person name="Farinelli L."/>
            <person name="Marton T."/>
            <person name="Kruger M."/>
            <person name="Pelin A."/>
            <person name="Brachmann A."/>
            <person name="Corradi N."/>
        </authorList>
    </citation>
    <scope>NUCLEOTIDE SEQUENCE [LARGE SCALE GENOMIC DNA]</scope>
    <source>
        <strain evidence="1 2">A4</strain>
    </source>
</reference>
<dbReference type="AlphaFoldDB" id="A0A2I1GRA2"/>
<dbReference type="VEuPathDB" id="FungiDB:FUN_006156"/>
<accession>A0A2I1GRA2</accession>
<keyword evidence="2" id="KW-1185">Reference proteome</keyword>
<comment type="caution">
    <text evidence="1">The sequence shown here is derived from an EMBL/GenBank/DDBJ whole genome shotgun (WGS) entry which is preliminary data.</text>
</comment>
<evidence type="ECO:0000313" key="2">
    <source>
        <dbReference type="Proteomes" id="UP000234323"/>
    </source>
</evidence>
<dbReference type="InterPro" id="IPR032675">
    <property type="entry name" value="LRR_dom_sf"/>
</dbReference>
<name>A0A2I1GRA2_9GLOM</name>
<evidence type="ECO:0000313" key="1">
    <source>
        <dbReference type="EMBL" id="PKY49176.1"/>
    </source>
</evidence>
<proteinExistence type="predicted"/>